<dbReference type="PANTHER" id="PTHR43798">
    <property type="entry name" value="MONOACYLGLYCEROL LIPASE"/>
    <property type="match status" value="1"/>
</dbReference>
<evidence type="ECO:0000313" key="2">
    <source>
        <dbReference type="EMBL" id="MFC3639707.1"/>
    </source>
</evidence>
<dbReference type="GO" id="GO:0016787">
    <property type="term" value="F:hydrolase activity"/>
    <property type="evidence" value="ECO:0007669"/>
    <property type="project" value="UniProtKB-KW"/>
</dbReference>
<dbReference type="Proteomes" id="UP001595704">
    <property type="component" value="Unassembled WGS sequence"/>
</dbReference>
<gene>
    <name evidence="2" type="ORF">ACFONL_20410</name>
</gene>
<accession>A0ABV7UNL5</accession>
<dbReference type="Gene3D" id="3.40.50.1820">
    <property type="entry name" value="alpha/beta hydrolase"/>
    <property type="match status" value="1"/>
</dbReference>
<reference evidence="3" key="1">
    <citation type="journal article" date="2019" name="Int. J. Syst. Evol. Microbiol.">
        <title>The Global Catalogue of Microorganisms (GCM) 10K type strain sequencing project: providing services to taxonomists for standard genome sequencing and annotation.</title>
        <authorList>
            <consortium name="The Broad Institute Genomics Platform"/>
            <consortium name="The Broad Institute Genome Sequencing Center for Infectious Disease"/>
            <person name="Wu L."/>
            <person name="Ma J."/>
        </authorList>
    </citation>
    <scope>NUCLEOTIDE SEQUENCE [LARGE SCALE GENOMIC DNA]</scope>
    <source>
        <strain evidence="3">KCTC 42282</strain>
    </source>
</reference>
<keyword evidence="2" id="KW-0378">Hydrolase</keyword>
<evidence type="ECO:0000259" key="1">
    <source>
        <dbReference type="Pfam" id="PF00561"/>
    </source>
</evidence>
<evidence type="ECO:0000313" key="3">
    <source>
        <dbReference type="Proteomes" id="UP001595704"/>
    </source>
</evidence>
<feature type="domain" description="AB hydrolase-1" evidence="1">
    <location>
        <begin position="41"/>
        <end position="308"/>
    </location>
</feature>
<dbReference type="InterPro" id="IPR029058">
    <property type="entry name" value="AB_hydrolase_fold"/>
</dbReference>
<keyword evidence="3" id="KW-1185">Reference proteome</keyword>
<dbReference type="InterPro" id="IPR050266">
    <property type="entry name" value="AB_hydrolase_sf"/>
</dbReference>
<protein>
    <submittedName>
        <fullName evidence="2">Alpha/beta hydrolase</fullName>
    </submittedName>
</protein>
<dbReference type="Pfam" id="PF00561">
    <property type="entry name" value="Abhydrolase_1"/>
    <property type="match status" value="1"/>
</dbReference>
<proteinExistence type="predicted"/>
<dbReference type="SUPFAM" id="SSF53474">
    <property type="entry name" value="alpha/beta-Hydrolases"/>
    <property type="match status" value="1"/>
</dbReference>
<dbReference type="EMBL" id="JBHRYC010000098">
    <property type="protein sequence ID" value="MFC3639707.1"/>
    <property type="molecule type" value="Genomic_DNA"/>
</dbReference>
<comment type="caution">
    <text evidence="2">The sequence shown here is derived from an EMBL/GenBank/DDBJ whole genome shotgun (WGS) entry which is preliminary data.</text>
</comment>
<name>A0ABV7UNL5_9HYPH</name>
<dbReference type="InterPro" id="IPR000073">
    <property type="entry name" value="AB_hydrolase_1"/>
</dbReference>
<dbReference type="RefSeq" id="WP_191318808.1">
    <property type="nucleotide sequence ID" value="NZ_BNCG01000004.1"/>
</dbReference>
<dbReference type="PANTHER" id="PTHR43798:SF33">
    <property type="entry name" value="HYDROLASE, PUTATIVE (AFU_ORTHOLOGUE AFUA_2G14860)-RELATED"/>
    <property type="match status" value="1"/>
</dbReference>
<organism evidence="2 3">
    <name type="scientific">Camelimonas fluminis</name>
    <dbReference type="NCBI Taxonomy" id="1576911"/>
    <lineage>
        <taxon>Bacteria</taxon>
        <taxon>Pseudomonadati</taxon>
        <taxon>Pseudomonadota</taxon>
        <taxon>Alphaproteobacteria</taxon>
        <taxon>Hyphomicrobiales</taxon>
        <taxon>Chelatococcaceae</taxon>
        <taxon>Camelimonas</taxon>
    </lineage>
</organism>
<sequence length="325" mass="35397">MGQAEIATGTLRVATGDSGVTLFVRNKVRRDVAAFTPERTLLFVHGATYPASTSFDLALDGVSWMDYIASRGYDVYLMDLRGYGSSTRPPEMAAPAADNPPVVRGVTAIADIGRVVEAITRRRGVDSLCLLGWSWGTTLTGAYAASFPDHVHRLALYAPLWVKREAAGARSIVPDAGGLPAWRGTGREEAYARWVAGVPEEALPTLIPPGWFDAWADATFATDPDGMAMDPPVLRAPNGVLQDVRESYFAGRPYFDPSRITAPTLLAVGAWDADTPPAMAEDMFRQLSPSPHHQLVIFDEGSHTMMMERNRLQLFETVQAFLDRG</sequence>